<dbReference type="Proteomes" id="UP000287651">
    <property type="component" value="Unassembled WGS sequence"/>
</dbReference>
<dbReference type="AlphaFoldDB" id="A0A427B0Q0"/>
<evidence type="ECO:0000313" key="2">
    <source>
        <dbReference type="EMBL" id="RRT82098.1"/>
    </source>
</evidence>
<reference evidence="2 3" key="1">
    <citation type="journal article" date="2014" name="Agronomy (Basel)">
        <title>A Draft Genome Sequence for Ensete ventricosum, the Drought-Tolerant Tree Against Hunger.</title>
        <authorList>
            <person name="Harrison J."/>
            <person name="Moore K.A."/>
            <person name="Paszkiewicz K."/>
            <person name="Jones T."/>
            <person name="Grant M."/>
            <person name="Ambacheew D."/>
            <person name="Muzemil S."/>
            <person name="Studholme D.J."/>
        </authorList>
    </citation>
    <scope>NUCLEOTIDE SEQUENCE [LARGE SCALE GENOMIC DNA]</scope>
</reference>
<feature type="transmembrane region" description="Helical" evidence="1">
    <location>
        <begin position="139"/>
        <end position="163"/>
    </location>
</feature>
<protein>
    <recommendedName>
        <fullName evidence="4">Transmembrane protein</fullName>
    </recommendedName>
</protein>
<accession>A0A427B0Q0</accession>
<sequence length="334" mass="36614">MAVWIVRRSINAFFDGYQSFTSIAALLVFPVSASVLLSQAVIPFATPPLLETISLRLWSLFQAARFPASAGFFSLLNVKLAQTVFTFVSTLPLVLTFLLLAKASVVHVVCEGRDPRRKRGPPPLSSFLPLYRSILPTHLFNSFVILSANASTFALLFLVFNAVDVLGLSTSNVVLCLSAAGAVLYSVVVANTTVICNLAIVVSATDNCGGYLPVLKACLLIRGRVMTALGLALPANLGMAAVEALFQYRVVRQYNLSGELNSSLFWEAFSITYFHALIVVLDVIMSCMFFKICRTDCHPDWEKVHGEELEPEDKMGPRFGAVRTFRGEPHVREI</sequence>
<dbReference type="PANTHER" id="PTHR33133">
    <property type="entry name" value="OS08G0107100 PROTEIN-RELATED"/>
    <property type="match status" value="1"/>
</dbReference>
<keyword evidence="1" id="KW-1133">Transmembrane helix</keyword>
<dbReference type="EMBL" id="AMZH03000762">
    <property type="protein sequence ID" value="RRT82098.1"/>
    <property type="molecule type" value="Genomic_DNA"/>
</dbReference>
<keyword evidence="1" id="KW-0812">Transmembrane</keyword>
<name>A0A427B0Q0_ENSVE</name>
<keyword evidence="1" id="KW-0472">Membrane</keyword>
<evidence type="ECO:0000313" key="3">
    <source>
        <dbReference type="Proteomes" id="UP000287651"/>
    </source>
</evidence>
<feature type="transmembrane region" description="Helical" evidence="1">
    <location>
        <begin position="183"/>
        <end position="204"/>
    </location>
</feature>
<evidence type="ECO:0000256" key="1">
    <source>
        <dbReference type="SAM" id="Phobius"/>
    </source>
</evidence>
<feature type="transmembrane region" description="Helical" evidence="1">
    <location>
        <begin position="84"/>
        <end position="109"/>
    </location>
</feature>
<proteinExistence type="predicted"/>
<feature type="transmembrane region" description="Helical" evidence="1">
    <location>
        <begin position="225"/>
        <end position="248"/>
    </location>
</feature>
<evidence type="ECO:0008006" key="4">
    <source>
        <dbReference type="Google" id="ProtNLM"/>
    </source>
</evidence>
<organism evidence="2 3">
    <name type="scientific">Ensete ventricosum</name>
    <name type="common">Abyssinian banana</name>
    <name type="synonym">Musa ensete</name>
    <dbReference type="NCBI Taxonomy" id="4639"/>
    <lineage>
        <taxon>Eukaryota</taxon>
        <taxon>Viridiplantae</taxon>
        <taxon>Streptophyta</taxon>
        <taxon>Embryophyta</taxon>
        <taxon>Tracheophyta</taxon>
        <taxon>Spermatophyta</taxon>
        <taxon>Magnoliopsida</taxon>
        <taxon>Liliopsida</taxon>
        <taxon>Zingiberales</taxon>
        <taxon>Musaceae</taxon>
        <taxon>Ensete</taxon>
    </lineage>
</organism>
<gene>
    <name evidence="2" type="ORF">B296_00009069</name>
</gene>
<dbReference type="PANTHER" id="PTHR33133:SF3">
    <property type="entry name" value="TRANSMEMBRANE PROTEIN"/>
    <property type="match status" value="1"/>
</dbReference>
<comment type="caution">
    <text evidence="2">The sequence shown here is derived from an EMBL/GenBank/DDBJ whole genome shotgun (WGS) entry which is preliminary data.</text>
</comment>
<feature type="transmembrane region" description="Helical" evidence="1">
    <location>
        <begin position="268"/>
        <end position="290"/>
    </location>
</feature>
<feature type="transmembrane region" description="Helical" evidence="1">
    <location>
        <begin position="20"/>
        <end position="45"/>
    </location>
</feature>